<dbReference type="PANTHER" id="PTHR39560:SF1">
    <property type="entry name" value="PROTEIN ADENYLYLTRANSFERASE FIC-RELATED"/>
    <property type="match status" value="1"/>
</dbReference>
<dbReference type="InterPro" id="IPR036597">
    <property type="entry name" value="Fido-like_dom_sf"/>
</dbReference>
<evidence type="ECO:0000256" key="7">
    <source>
        <dbReference type="ARBA" id="ARBA00048696"/>
    </source>
</evidence>
<dbReference type="Gene3D" id="1.10.3290.10">
    <property type="entry name" value="Fido-like domain"/>
    <property type="match status" value="1"/>
</dbReference>
<keyword evidence="4" id="KW-0067">ATP-binding</keyword>
<organism evidence="9 10">
    <name type="scientific">Oceanisphaera avium</name>
    <dbReference type="NCBI Taxonomy" id="1903694"/>
    <lineage>
        <taxon>Bacteria</taxon>
        <taxon>Pseudomonadati</taxon>
        <taxon>Pseudomonadota</taxon>
        <taxon>Gammaproteobacteria</taxon>
        <taxon>Aeromonadales</taxon>
        <taxon>Aeromonadaceae</taxon>
        <taxon>Oceanisphaera</taxon>
    </lineage>
</organism>
<keyword evidence="10" id="KW-1185">Reference proteome</keyword>
<keyword evidence="1" id="KW-0808">Transferase</keyword>
<dbReference type="EC" id="2.7.7.108" evidence="5"/>
<dbReference type="AlphaFoldDB" id="A0A1Y0CZS2"/>
<dbReference type="InterPro" id="IPR003812">
    <property type="entry name" value="Fido"/>
</dbReference>
<dbReference type="GO" id="GO:0070733">
    <property type="term" value="F:AMPylase activity"/>
    <property type="evidence" value="ECO:0007669"/>
    <property type="project" value="UniProtKB-EC"/>
</dbReference>
<dbReference type="EMBL" id="CP021376">
    <property type="protein sequence ID" value="ART80494.1"/>
    <property type="molecule type" value="Genomic_DNA"/>
</dbReference>
<gene>
    <name evidence="9" type="ORF">CBP12_10380</name>
</gene>
<dbReference type="Pfam" id="PF02661">
    <property type="entry name" value="Fic"/>
    <property type="match status" value="1"/>
</dbReference>
<reference evidence="10" key="1">
    <citation type="submission" date="2017-05" db="EMBL/GenBank/DDBJ databases">
        <authorList>
            <person name="Sung H."/>
        </authorList>
    </citation>
    <scope>NUCLEOTIDE SEQUENCE [LARGE SCALE GENOMIC DNA]</scope>
    <source>
        <strain evidence="10">AMac2203</strain>
    </source>
</reference>
<dbReference type="KEGG" id="ocm:CBP12_10380"/>
<protein>
    <recommendedName>
        <fullName evidence="5">protein adenylyltransferase</fullName>
        <ecNumber evidence="5">2.7.7.108</ecNumber>
    </recommendedName>
</protein>
<keyword evidence="3" id="KW-0547">Nucleotide-binding</keyword>
<evidence type="ECO:0000256" key="4">
    <source>
        <dbReference type="ARBA" id="ARBA00022840"/>
    </source>
</evidence>
<evidence type="ECO:0000256" key="6">
    <source>
        <dbReference type="ARBA" id="ARBA00047939"/>
    </source>
</evidence>
<dbReference type="PROSITE" id="PS51459">
    <property type="entry name" value="FIDO"/>
    <property type="match status" value="1"/>
</dbReference>
<accession>A0A1Y0CZS2</accession>
<evidence type="ECO:0000256" key="2">
    <source>
        <dbReference type="ARBA" id="ARBA00022695"/>
    </source>
</evidence>
<evidence type="ECO:0000256" key="5">
    <source>
        <dbReference type="ARBA" id="ARBA00034531"/>
    </source>
</evidence>
<dbReference type="RefSeq" id="WP_086964362.1">
    <property type="nucleotide sequence ID" value="NZ_CP021376.1"/>
</dbReference>
<proteinExistence type="predicted"/>
<dbReference type="OrthoDB" id="9807853at2"/>
<sequence length="204" mass="23505">MGRYDTSNSEGECQPGSNNQVLSNMLDITDPAEMSVAETELLAQLYFYVFDDFPQALSFPMLSFWHRAWLGNLYPWAGQYRSVDMSKPNIRFASPLQIAKLAQSFEAQYLARFNELPTFNDQQLVAFLAEAHVEFILLHPFREGNGRISRLLLDVMAVKAGAQPLDYSLWDEHKDFYFKAIQAGLARDYQHLERLIRDVLEGQR</sequence>
<dbReference type="GO" id="GO:0005524">
    <property type="term" value="F:ATP binding"/>
    <property type="evidence" value="ECO:0007669"/>
    <property type="project" value="UniProtKB-KW"/>
</dbReference>
<dbReference type="GO" id="GO:0051302">
    <property type="term" value="P:regulation of cell division"/>
    <property type="evidence" value="ECO:0007669"/>
    <property type="project" value="TreeGrafter"/>
</dbReference>
<feature type="domain" description="Fido" evidence="8">
    <location>
        <begin position="57"/>
        <end position="198"/>
    </location>
</feature>
<keyword evidence="2" id="KW-0548">Nucleotidyltransferase</keyword>
<evidence type="ECO:0000256" key="3">
    <source>
        <dbReference type="ARBA" id="ARBA00022741"/>
    </source>
</evidence>
<evidence type="ECO:0000256" key="1">
    <source>
        <dbReference type="ARBA" id="ARBA00022679"/>
    </source>
</evidence>
<name>A0A1Y0CZS2_9GAMM</name>
<comment type="catalytic activity">
    <reaction evidence="7">
        <text>L-tyrosyl-[protein] + ATP = O-(5'-adenylyl)-L-tyrosyl-[protein] + diphosphate</text>
        <dbReference type="Rhea" id="RHEA:54288"/>
        <dbReference type="Rhea" id="RHEA-COMP:10136"/>
        <dbReference type="Rhea" id="RHEA-COMP:13846"/>
        <dbReference type="ChEBI" id="CHEBI:30616"/>
        <dbReference type="ChEBI" id="CHEBI:33019"/>
        <dbReference type="ChEBI" id="CHEBI:46858"/>
        <dbReference type="ChEBI" id="CHEBI:83624"/>
        <dbReference type="EC" id="2.7.7.108"/>
    </reaction>
</comment>
<evidence type="ECO:0000259" key="8">
    <source>
        <dbReference type="PROSITE" id="PS51459"/>
    </source>
</evidence>
<comment type="catalytic activity">
    <reaction evidence="6">
        <text>L-threonyl-[protein] + ATP = 3-O-(5'-adenylyl)-L-threonyl-[protein] + diphosphate</text>
        <dbReference type="Rhea" id="RHEA:54292"/>
        <dbReference type="Rhea" id="RHEA-COMP:11060"/>
        <dbReference type="Rhea" id="RHEA-COMP:13847"/>
        <dbReference type="ChEBI" id="CHEBI:30013"/>
        <dbReference type="ChEBI" id="CHEBI:30616"/>
        <dbReference type="ChEBI" id="CHEBI:33019"/>
        <dbReference type="ChEBI" id="CHEBI:138113"/>
        <dbReference type="EC" id="2.7.7.108"/>
    </reaction>
</comment>
<evidence type="ECO:0000313" key="9">
    <source>
        <dbReference type="EMBL" id="ART80494.1"/>
    </source>
</evidence>
<dbReference type="SUPFAM" id="SSF140931">
    <property type="entry name" value="Fic-like"/>
    <property type="match status" value="1"/>
</dbReference>
<dbReference type="PANTHER" id="PTHR39560">
    <property type="entry name" value="PROTEIN ADENYLYLTRANSFERASE FIC-RELATED"/>
    <property type="match status" value="1"/>
</dbReference>
<evidence type="ECO:0000313" key="10">
    <source>
        <dbReference type="Proteomes" id="UP000243793"/>
    </source>
</evidence>
<dbReference type="Proteomes" id="UP000243793">
    <property type="component" value="Chromosome"/>
</dbReference>